<dbReference type="Gene3D" id="1.10.10.10">
    <property type="entry name" value="Winged helix-like DNA-binding domain superfamily/Winged helix DNA-binding domain"/>
    <property type="match status" value="1"/>
</dbReference>
<dbReference type="PROSITE" id="PS01332">
    <property type="entry name" value="HTH_RRF2_1"/>
    <property type="match status" value="1"/>
</dbReference>
<dbReference type="PANTHER" id="PTHR33221">
    <property type="entry name" value="WINGED HELIX-TURN-HELIX TRANSCRIPTIONAL REGULATOR, RRF2 FAMILY"/>
    <property type="match status" value="1"/>
</dbReference>
<dbReference type="EMBL" id="VNIQ01000004">
    <property type="protein sequence ID" value="TYQ04001.1"/>
    <property type="molecule type" value="Genomic_DNA"/>
</dbReference>
<accession>A0A652YPF1</accession>
<dbReference type="InterPro" id="IPR036388">
    <property type="entry name" value="WH-like_DNA-bd_sf"/>
</dbReference>
<dbReference type="InterPro" id="IPR030489">
    <property type="entry name" value="TR_Rrf2-type_CS"/>
</dbReference>
<evidence type="ECO:0000256" key="1">
    <source>
        <dbReference type="ARBA" id="ARBA00023125"/>
    </source>
</evidence>
<dbReference type="NCBIfam" id="TIGR00738">
    <property type="entry name" value="rrf2_super"/>
    <property type="match status" value="1"/>
</dbReference>
<keyword evidence="1" id="KW-0238">DNA-binding</keyword>
<dbReference type="GO" id="GO:0003700">
    <property type="term" value="F:DNA-binding transcription factor activity"/>
    <property type="evidence" value="ECO:0007669"/>
    <property type="project" value="TreeGrafter"/>
</dbReference>
<dbReference type="InterPro" id="IPR000944">
    <property type="entry name" value="Tscrpt_reg_Rrf2"/>
</dbReference>
<sequence length="151" mass="16293">MHITAKVDYAVRTLAELAAAGPGPAKAEFLATSQVIPHKFLEAVLSDLRRGGLVTSKRGPEGGYWLARPASEITIADVIRAVEGPLASIRGERPEDVDYTGPATQLKDVWIAVRVNLRAVLENVTMADVADGHLPDFVNQLTADPGAWKRR</sequence>
<dbReference type="PROSITE" id="PS51197">
    <property type="entry name" value="HTH_RRF2_2"/>
    <property type="match status" value="1"/>
</dbReference>
<dbReference type="PANTHER" id="PTHR33221:SF5">
    <property type="entry name" value="HTH-TYPE TRANSCRIPTIONAL REGULATOR ISCR"/>
    <property type="match status" value="1"/>
</dbReference>
<dbReference type="GO" id="GO:0005829">
    <property type="term" value="C:cytosol"/>
    <property type="evidence" value="ECO:0007669"/>
    <property type="project" value="TreeGrafter"/>
</dbReference>
<gene>
    <name evidence="2" type="ORF">FNL38_104374</name>
</gene>
<dbReference type="AlphaFoldDB" id="A0A652YPF1"/>
<dbReference type="Pfam" id="PF02082">
    <property type="entry name" value="Rrf2"/>
    <property type="match status" value="1"/>
</dbReference>
<protein>
    <submittedName>
        <fullName evidence="2">BadM/Rrf2 family transcriptional regulator</fullName>
    </submittedName>
</protein>
<dbReference type="GO" id="GO:0003677">
    <property type="term" value="F:DNA binding"/>
    <property type="evidence" value="ECO:0007669"/>
    <property type="project" value="UniProtKB-KW"/>
</dbReference>
<reference evidence="2" key="1">
    <citation type="submission" date="2019-07" db="EMBL/GenBank/DDBJ databases">
        <title>Genomic Encyclopedia of Type Strains, Phase IV (KMG-IV): sequencing the most valuable type-strain genomes for metagenomic binning, comparative biology and taxonomic classification.</title>
        <authorList>
            <person name="Goeker M."/>
        </authorList>
    </citation>
    <scope>NUCLEOTIDE SEQUENCE</scope>
    <source>
        <strain evidence="2">DSM 44596</strain>
    </source>
</reference>
<dbReference type="SUPFAM" id="SSF46785">
    <property type="entry name" value="Winged helix' DNA-binding domain"/>
    <property type="match status" value="1"/>
</dbReference>
<comment type="caution">
    <text evidence="2">The sequence shown here is derived from an EMBL/GenBank/DDBJ whole genome shotgun (WGS) entry which is preliminary data.</text>
</comment>
<name>A0A652YPF1_NOCGL</name>
<proteinExistence type="predicted"/>
<evidence type="ECO:0000313" key="2">
    <source>
        <dbReference type="EMBL" id="TYQ04001.1"/>
    </source>
</evidence>
<organism evidence="2">
    <name type="scientific">Nocardia globerula</name>
    <dbReference type="NCBI Taxonomy" id="1818"/>
    <lineage>
        <taxon>Bacteria</taxon>
        <taxon>Bacillati</taxon>
        <taxon>Actinomycetota</taxon>
        <taxon>Actinomycetes</taxon>
        <taxon>Mycobacteriales</taxon>
        <taxon>Nocardiaceae</taxon>
        <taxon>Nocardia</taxon>
    </lineage>
</organism>
<dbReference type="InterPro" id="IPR036390">
    <property type="entry name" value="WH_DNA-bd_sf"/>
</dbReference>